<protein>
    <submittedName>
        <fullName evidence="2">Metal-dependent phosphoesterases</fullName>
    </submittedName>
</protein>
<dbReference type="SUPFAM" id="SSF89550">
    <property type="entry name" value="PHP domain-like"/>
    <property type="match status" value="1"/>
</dbReference>
<evidence type="ECO:0000259" key="1">
    <source>
        <dbReference type="SMART" id="SM00481"/>
    </source>
</evidence>
<name>A0A2L2X934_9FIRM</name>
<dbReference type="Proteomes" id="UP000239549">
    <property type="component" value="Unassembled WGS sequence"/>
</dbReference>
<dbReference type="PANTHER" id="PTHR42924">
    <property type="entry name" value="EXONUCLEASE"/>
    <property type="match status" value="1"/>
</dbReference>
<sequence length="273" mass="29447">MIADLHVHTTASDGSDAPETVVVKAAALGLAALAIADHDTLEGVEEAILAGARHGVEVLPAIELGSQLGDREVHMLGYLVDTGHKEFLDRLSFFRDSRLKRAFRMVEKLQRLGIDLKLERVLEIAGQGSVGRPHIARALLEAGAVESMGQAFEKYIGNGKPAFEPRYKCSPSEAVRIIRSAGGVAVFAHPGMAGCDQIIPSLAKEGLQGLEVYHPAHDSAVSEHYARICRQWGLLATGGSDYHGSSHREHNMLGEATVDYNVVLELKKLAGRF</sequence>
<dbReference type="AlphaFoldDB" id="A0A2L2X934"/>
<dbReference type="PANTHER" id="PTHR42924:SF3">
    <property type="entry name" value="POLYMERASE_HISTIDINOL PHOSPHATASE N-TERMINAL DOMAIN-CONTAINING PROTEIN"/>
    <property type="match status" value="1"/>
</dbReference>
<dbReference type="SMART" id="SM00481">
    <property type="entry name" value="POLIIIAc"/>
    <property type="match status" value="1"/>
</dbReference>
<dbReference type="Pfam" id="PF02811">
    <property type="entry name" value="PHP"/>
    <property type="match status" value="1"/>
</dbReference>
<dbReference type="InterPro" id="IPR003141">
    <property type="entry name" value="Pol/His_phosphatase_N"/>
</dbReference>
<reference evidence="3" key="1">
    <citation type="submission" date="2018-02" db="EMBL/GenBank/DDBJ databases">
        <title>Genome sequence of Desulfocucumis palustris strain NAW-5.</title>
        <authorList>
            <person name="Watanabe M."/>
            <person name="Kojima H."/>
            <person name="Fukui M."/>
        </authorList>
    </citation>
    <scope>NUCLEOTIDE SEQUENCE [LARGE SCALE GENOMIC DNA]</scope>
    <source>
        <strain evidence="3">NAW-5</strain>
    </source>
</reference>
<dbReference type="InterPro" id="IPR052018">
    <property type="entry name" value="PHP_domain"/>
</dbReference>
<dbReference type="EMBL" id="BFAV01000045">
    <property type="protein sequence ID" value="GBF32739.1"/>
    <property type="molecule type" value="Genomic_DNA"/>
</dbReference>
<evidence type="ECO:0000313" key="3">
    <source>
        <dbReference type="Proteomes" id="UP000239549"/>
    </source>
</evidence>
<dbReference type="GO" id="GO:0035312">
    <property type="term" value="F:5'-3' DNA exonuclease activity"/>
    <property type="evidence" value="ECO:0007669"/>
    <property type="project" value="TreeGrafter"/>
</dbReference>
<organism evidence="2 3">
    <name type="scientific">Desulfocucumis palustris</name>
    <dbReference type="NCBI Taxonomy" id="1898651"/>
    <lineage>
        <taxon>Bacteria</taxon>
        <taxon>Bacillati</taxon>
        <taxon>Bacillota</taxon>
        <taxon>Clostridia</taxon>
        <taxon>Eubacteriales</taxon>
        <taxon>Desulfocucumaceae</taxon>
        <taxon>Desulfocucumis</taxon>
    </lineage>
</organism>
<dbReference type="InterPro" id="IPR016195">
    <property type="entry name" value="Pol/histidinol_Pase-like"/>
</dbReference>
<dbReference type="Gene3D" id="3.20.20.140">
    <property type="entry name" value="Metal-dependent hydrolases"/>
    <property type="match status" value="1"/>
</dbReference>
<accession>A0A2L2X934</accession>
<evidence type="ECO:0000313" key="2">
    <source>
        <dbReference type="EMBL" id="GBF32739.1"/>
    </source>
</evidence>
<keyword evidence="3" id="KW-1185">Reference proteome</keyword>
<dbReference type="GO" id="GO:0004534">
    <property type="term" value="F:5'-3' RNA exonuclease activity"/>
    <property type="evidence" value="ECO:0007669"/>
    <property type="project" value="TreeGrafter"/>
</dbReference>
<gene>
    <name evidence="2" type="ORF">DCCM_0935</name>
</gene>
<comment type="caution">
    <text evidence="2">The sequence shown here is derived from an EMBL/GenBank/DDBJ whole genome shotgun (WGS) entry which is preliminary data.</text>
</comment>
<dbReference type="InterPro" id="IPR004013">
    <property type="entry name" value="PHP_dom"/>
</dbReference>
<feature type="domain" description="Polymerase/histidinol phosphatase N-terminal" evidence="1">
    <location>
        <begin position="3"/>
        <end position="68"/>
    </location>
</feature>
<dbReference type="OrthoDB" id="9804333at2"/>
<proteinExistence type="predicted"/>
<dbReference type="CDD" id="cd07438">
    <property type="entry name" value="PHP_HisPPase_AMP"/>
    <property type="match status" value="1"/>
</dbReference>
<dbReference type="Gene3D" id="1.10.150.650">
    <property type="match status" value="1"/>
</dbReference>